<keyword evidence="4" id="KW-1185">Reference proteome</keyword>
<sequence length="289" mass="31489">MKVRTLFGVCTFLTLILLIVPVGAVGTATIHGAIYEWDTFEPLENVLIEVNSTPPQSIVAKYGVYSLDLAPGDYVIVATYYTGNSLVASAQESITITDDGDYIIDLLLLPSYENEDLEDAEIANLSEAFEADSQLIEEDAEISDLTYVAVLLIFFVLVLSAYVYSNKKGANEGSLVNTSSDWDNDATLQDGSLSVDVREDGLVGTITDDSETIDIITKAEPPVLPDDLQEVLDIVIANGGRITQKDLRGKLRYSEAKVSLIVSDLENRGLVEKFKKGRGNIIIIPDDTK</sequence>
<dbReference type="InterPro" id="IPR036388">
    <property type="entry name" value="WH-like_DNA-bd_sf"/>
</dbReference>
<dbReference type="InterPro" id="IPR008969">
    <property type="entry name" value="CarboxyPept-like_regulatory"/>
</dbReference>
<keyword evidence="1" id="KW-0812">Transmembrane</keyword>
<name>A0A9E4ZCP7_9EURY</name>
<evidence type="ECO:0000256" key="1">
    <source>
        <dbReference type="SAM" id="Phobius"/>
    </source>
</evidence>
<dbReference type="EMBL" id="JAGSOI010000002">
    <property type="protein sequence ID" value="MCM1985561.1"/>
    <property type="molecule type" value="Genomic_DNA"/>
</dbReference>
<evidence type="ECO:0000313" key="3">
    <source>
        <dbReference type="EMBL" id="MCM1985561.1"/>
    </source>
</evidence>
<dbReference type="InterPro" id="IPR036390">
    <property type="entry name" value="WH_DNA-bd_sf"/>
</dbReference>
<keyword evidence="1" id="KW-1133">Transmembrane helix</keyword>
<dbReference type="Proteomes" id="UP001056766">
    <property type="component" value="Unassembled WGS sequence"/>
</dbReference>
<dbReference type="Gene3D" id="1.10.10.10">
    <property type="entry name" value="Winged helix-like DNA-binding domain superfamily/Winged helix DNA-binding domain"/>
    <property type="match status" value="1"/>
</dbReference>
<protein>
    <recommendedName>
        <fullName evidence="2">DUF7343 domain-containing protein</fullName>
    </recommendedName>
</protein>
<feature type="transmembrane region" description="Helical" evidence="1">
    <location>
        <begin position="145"/>
        <end position="164"/>
    </location>
</feature>
<dbReference type="AlphaFoldDB" id="A0A9E4ZCP7"/>
<dbReference type="SUPFAM" id="SSF46785">
    <property type="entry name" value="Winged helix' DNA-binding domain"/>
    <property type="match status" value="1"/>
</dbReference>
<reference evidence="3" key="1">
    <citation type="journal article" date="2021" name="mSystems">
        <title>Bacteria and Archaea Synergistically Convert Glycine Betaine to Biogenic Methane in the Formosa Cold Seep of the South China Sea.</title>
        <authorList>
            <person name="Li L."/>
            <person name="Zhang W."/>
            <person name="Zhang S."/>
            <person name="Song L."/>
            <person name="Sun Q."/>
            <person name="Zhang H."/>
            <person name="Xiang H."/>
            <person name="Dong X."/>
        </authorList>
    </citation>
    <scope>NUCLEOTIDE SEQUENCE</scope>
    <source>
        <strain evidence="3">LLY</strain>
    </source>
</reference>
<organism evidence="3 4">
    <name type="scientific">Methanococcoides seepicolus</name>
    <dbReference type="NCBI Taxonomy" id="2828780"/>
    <lineage>
        <taxon>Archaea</taxon>
        <taxon>Methanobacteriati</taxon>
        <taxon>Methanobacteriota</taxon>
        <taxon>Stenosarchaea group</taxon>
        <taxon>Methanomicrobia</taxon>
        <taxon>Methanosarcinales</taxon>
        <taxon>Methanosarcinaceae</taxon>
        <taxon>Methanococcoides</taxon>
    </lineage>
</organism>
<evidence type="ECO:0000313" key="4">
    <source>
        <dbReference type="Proteomes" id="UP001056766"/>
    </source>
</evidence>
<comment type="caution">
    <text evidence="3">The sequence shown here is derived from an EMBL/GenBank/DDBJ whole genome shotgun (WGS) entry which is preliminary data.</text>
</comment>
<dbReference type="RefSeq" id="WP_250866939.1">
    <property type="nucleotide sequence ID" value="NZ_JAGSOI010000002.1"/>
</dbReference>
<keyword evidence="1" id="KW-0472">Membrane</keyword>
<evidence type="ECO:0000259" key="2">
    <source>
        <dbReference type="Pfam" id="PF24034"/>
    </source>
</evidence>
<accession>A0A9E4ZCP7</accession>
<proteinExistence type="predicted"/>
<feature type="domain" description="DUF7343" evidence="2">
    <location>
        <begin position="226"/>
        <end position="285"/>
    </location>
</feature>
<dbReference type="Gene3D" id="2.60.40.1120">
    <property type="entry name" value="Carboxypeptidase-like, regulatory domain"/>
    <property type="match status" value="1"/>
</dbReference>
<dbReference type="Pfam" id="PF24034">
    <property type="entry name" value="DUF7343"/>
    <property type="match status" value="1"/>
</dbReference>
<gene>
    <name evidence="3" type="ORF">KDK67_00775</name>
</gene>
<dbReference type="InterPro" id="IPR055767">
    <property type="entry name" value="DUF7343"/>
</dbReference>
<dbReference type="SUPFAM" id="SSF49464">
    <property type="entry name" value="Carboxypeptidase regulatory domain-like"/>
    <property type="match status" value="1"/>
</dbReference>
<reference evidence="3" key="2">
    <citation type="submission" date="2021-04" db="EMBL/GenBank/DDBJ databases">
        <authorList>
            <person name="Dong X."/>
        </authorList>
    </citation>
    <scope>NUCLEOTIDE SEQUENCE</scope>
    <source>
        <strain evidence="3">LLY</strain>
    </source>
</reference>